<keyword evidence="2" id="KW-1185">Reference proteome</keyword>
<evidence type="ECO:0000313" key="3">
    <source>
        <dbReference type="RefSeq" id="WP_028310282.1"/>
    </source>
</evidence>
<dbReference type="OrthoDB" id="9771961at2"/>
<dbReference type="RefSeq" id="WP_028310282.1">
    <property type="nucleotide sequence ID" value="NZ_AXWS01000007.1"/>
</dbReference>
<dbReference type="AlphaFoldDB" id="A0A8B6X1K1"/>
<dbReference type="PANTHER" id="PTHR34599">
    <property type="entry name" value="PEROXIDASE-RELATED"/>
    <property type="match status" value="1"/>
</dbReference>
<reference evidence="3" key="3">
    <citation type="journal article" date="2002" name="J. Mol. Recognit.">
        <title>Structural and functional comparisons between vanadium haloperoxidase and acid phosphatase enzymes.</title>
        <authorList>
            <person name="Littlechild J."/>
            <person name="Garcia-Rodriguez E."/>
            <person name="Dalby A."/>
            <person name="Isupov M."/>
        </authorList>
    </citation>
    <scope>NUCLEOTIDE SEQUENCE</scope>
</reference>
<name>A0A8B6X1K1_9BURK</name>
<keyword evidence="1" id="KW-0732">Signal</keyword>
<dbReference type="SUPFAM" id="SSF48317">
    <property type="entry name" value="Acid phosphatase/Vanadium-dependent haloperoxidase"/>
    <property type="match status" value="1"/>
</dbReference>
<dbReference type="InterPro" id="IPR052559">
    <property type="entry name" value="V-haloperoxidase"/>
</dbReference>
<reference evidence="3" key="4">
    <citation type="submission" date="2025-08" db="UniProtKB">
        <authorList>
            <consortium name="RefSeq"/>
        </authorList>
    </citation>
    <scope>IDENTIFICATION</scope>
</reference>
<feature type="signal peptide" evidence="1">
    <location>
        <begin position="1"/>
        <end position="23"/>
    </location>
</feature>
<dbReference type="PROSITE" id="PS51257">
    <property type="entry name" value="PROKAR_LIPOPROTEIN"/>
    <property type="match status" value="1"/>
</dbReference>
<feature type="chain" id="PRO_5034941437" evidence="1">
    <location>
        <begin position="24"/>
        <end position="459"/>
    </location>
</feature>
<reference evidence="3" key="2">
    <citation type="journal article" date="1997" name="Protein Sci.">
        <title>An unexpected structural relationship between integral membrane phosphatases and soluble haloperoxidases.</title>
        <authorList>
            <person name="Neuwald A.F."/>
        </authorList>
    </citation>
    <scope>NUCLEOTIDE SEQUENCE</scope>
</reference>
<organism evidence="2 3">
    <name type="scientific">Derxia gummosa DSM 723</name>
    <dbReference type="NCBI Taxonomy" id="1121388"/>
    <lineage>
        <taxon>Bacteria</taxon>
        <taxon>Pseudomonadati</taxon>
        <taxon>Pseudomonadota</taxon>
        <taxon>Betaproteobacteria</taxon>
        <taxon>Burkholderiales</taxon>
        <taxon>Alcaligenaceae</taxon>
        <taxon>Derxia</taxon>
    </lineage>
</organism>
<dbReference type="InterPro" id="IPR036938">
    <property type="entry name" value="PAP2/HPO_sf"/>
</dbReference>
<sequence length="459" mass="46656">MTPQTKIARLVATALLPATLLVACGGGGGGGGSSDSTASVPFSTAVAKRVDEIAVATVTAYAASLAFDSCSACISRDYAMAYIAAHDALNGIRRSYEPLIFTSLSEPTADPNAAVAAAMRAVFRATLPEYASVYESAYTEVLGAIADGSAKTRGVALGEAVAAAVLERRANDGAANDNTPPAGYVIPAGTTPSAAGRYAFTTGATSLAVPGWGAVTPFAIGSTATYASQITAPYGGDLTSAAYRADYEETRCTGAAVAAPAGCATVRADGDDAKARFWFENAPTMWNRIADTIATARGLDGAARIRLHALVSVAVADSLIVSYSAQYATDFWRPETAIRFAGLADGSLTADAGWQPLGLADSDRRTPASPSHPSGDVMAAGAAQAVLDSLIVSGLRGFDVTSSSSTGLTLHYDDFASAAQASADAQVKLGFNFRAATSDSLTVGRTIGSAIVAAKMRPL</sequence>
<evidence type="ECO:0000313" key="2">
    <source>
        <dbReference type="Proteomes" id="UP000675920"/>
    </source>
</evidence>
<dbReference type="PANTHER" id="PTHR34599:SF1">
    <property type="entry name" value="PHOSPHATIDIC ACID PHOSPHATASE TYPE 2_HALOPEROXIDASE DOMAIN-CONTAINING PROTEIN"/>
    <property type="match status" value="1"/>
</dbReference>
<protein>
    <submittedName>
        <fullName evidence="3">Vanadium-dependent haloperoxidase</fullName>
        <ecNumber evidence="3">1.11.1.-</ecNumber>
    </submittedName>
</protein>
<dbReference type="Gene3D" id="1.10.606.20">
    <property type="match status" value="1"/>
</dbReference>
<reference evidence="3" key="1">
    <citation type="journal article" date="1997" name="Proc. Natl. Acad. Sci. U.S.A.">
        <title>From phosphatases to vanadium peroxidases: a similar architecture of the active site.</title>
        <authorList>
            <person name="Hemrika W."/>
            <person name="Renirie R."/>
            <person name="Dekker H.L."/>
            <person name="Barnett P."/>
            <person name="Wever R."/>
        </authorList>
    </citation>
    <scope>NUCLEOTIDE SEQUENCE</scope>
</reference>
<dbReference type="Proteomes" id="UP000675920">
    <property type="component" value="Unplaced"/>
</dbReference>
<accession>A0A8B6X1K1</accession>
<evidence type="ECO:0000256" key="1">
    <source>
        <dbReference type="SAM" id="SignalP"/>
    </source>
</evidence>
<dbReference type="EC" id="1.11.1.-" evidence="3"/>
<dbReference type="CDD" id="cd03398">
    <property type="entry name" value="PAP2_haloperoxidase"/>
    <property type="match status" value="1"/>
</dbReference>
<proteinExistence type="predicted"/>